<evidence type="ECO:0000313" key="4">
    <source>
        <dbReference type="EMBL" id="GAA0745642.1"/>
    </source>
</evidence>
<evidence type="ECO:0000256" key="1">
    <source>
        <dbReference type="ARBA" id="ARBA00022729"/>
    </source>
</evidence>
<accession>A0ABN1JS76</accession>
<dbReference type="InterPro" id="IPR026444">
    <property type="entry name" value="Secre_tail"/>
</dbReference>
<organism evidence="4 5">
    <name type="scientific">Gaetbulibacter jejuensis</name>
    <dbReference type="NCBI Taxonomy" id="584607"/>
    <lineage>
        <taxon>Bacteria</taxon>
        <taxon>Pseudomonadati</taxon>
        <taxon>Bacteroidota</taxon>
        <taxon>Flavobacteriia</taxon>
        <taxon>Flavobacteriales</taxon>
        <taxon>Flavobacteriaceae</taxon>
        <taxon>Gaetbulibacter</taxon>
    </lineage>
</organism>
<name>A0ABN1JS76_9FLAO</name>
<dbReference type="SUPFAM" id="SSF82171">
    <property type="entry name" value="DPP6 N-terminal domain-like"/>
    <property type="match status" value="1"/>
</dbReference>
<reference evidence="4 5" key="1">
    <citation type="journal article" date="2019" name="Int. J. Syst. Evol. Microbiol.">
        <title>The Global Catalogue of Microorganisms (GCM) 10K type strain sequencing project: providing services to taxonomists for standard genome sequencing and annotation.</title>
        <authorList>
            <consortium name="The Broad Institute Genomics Platform"/>
            <consortium name="The Broad Institute Genome Sequencing Center for Infectious Disease"/>
            <person name="Wu L."/>
            <person name="Ma J."/>
        </authorList>
    </citation>
    <scope>NUCLEOTIDE SEQUENCE [LARGE SCALE GENOMIC DNA]</scope>
    <source>
        <strain evidence="4 5">JCM 15976</strain>
    </source>
</reference>
<dbReference type="NCBIfam" id="TIGR04183">
    <property type="entry name" value="Por_Secre_tail"/>
    <property type="match status" value="1"/>
</dbReference>
<dbReference type="EMBL" id="BAAAGF010000003">
    <property type="protein sequence ID" value="GAA0745642.1"/>
    <property type="molecule type" value="Genomic_DNA"/>
</dbReference>
<keyword evidence="1 2" id="KW-0732">Signal</keyword>
<gene>
    <name evidence="4" type="ORF">GCM10009431_20890</name>
</gene>
<feature type="signal peptide" evidence="2">
    <location>
        <begin position="1"/>
        <end position="19"/>
    </location>
</feature>
<sequence>MCFKKALCLILFVSYYSIAQVYPPDVNVNSVDWGTYQVPTSVPDYLATFTDPLTGNNVTRISDENVFGCDCSQLRHIYAKKQPWNADGTKIMTAGWPSKILDGNTYEVLTTAYCRSLWSNVEPDITYDSHENQLFRRNIVTQNETVLKTFSGYSSVSVGDGEGNLSNDDRYVALIATSGSQKTILVYDIFNDEILGTKSLGTASIDWVSVSQSGEYVVMSGYSDGSGPLQGIKAYDKYMNNEIHLYSGRPHGDIGYDAQGNEVYVAYQGVSGYSLSYARLDNGAKQGIFPFSGGAGDSGLWGGHISTRNLDRPGWAYVSEQGHPSNVNNYEATREIFAIKLDNSQTIERFTKHNTNLNSGYSHQAHAVPNRDGSKVIFASNWDNASLESNSYPLLWVVEAPQDSAGITANAGEDVSICEGDEVVLTASGGATYEWSTGETTQSITVSPTETTTYIVTAYDESGSNSDQDDVTVTVNALPIANAGEDVSVCLGNSITLTASGGSTYLWSTGETTESITVSPSETTIYSVEVFENDCSSSDEVLVTVSELPVINAGEDVTINLGESTMLTASGGDTYLWDTDETSESITVSPIETTTYTVTGFVADCEASDTVTVTVVDNSVVADAGEDVSICEGDEVVLTATGGATYEWSTGETTQSITVSPTETTTYIVTAYDASGSNSDQDDVTVTVNALPIANAGEDVSVCLGNSITLTASGGSAHLWSTGETTESITVSPSETTTYSVEVFENNCSSTDEVMVTVNELPIVDAGSNVTINVGESTTLTATGADSYLWSTGETTQSITVSPVETTTYSVTGFTNGCENTNIVTVFLQGSTVVADAGEDVSICEGEEVVLIATGGATYEWSTGETTQSITVSPTETTTYIVTAYDESGSNSDQDDVTVTVNALPIANAGEDVSVCFGNSITLTASGGSTYLWSTGETTESITVSPSETTTYSVEVFENNCSSTNQVMVTVNELPIVDAGSNVTISVGESTTLTATGADTYLWSTGETTQSITVSPAEATTYSVTGFTNGCEASDSVLVSVEDLVIANAGDDVSICQGYETVLTASGGESYLWSTGATTQSITVSPSSTSTYSVIVYVGDQQDEDEVTVTVNPNPNVIIQNGDEVMILQGDYITLSATGANSYQWSNGATQPNIAVNPSVTTTYSVTGFINNCEDEKQITVNVLEEVTAVVDVEQNEICLGETVTLTASGGDEYLWSTGDTTESITVSPEESLEYSVTVFNALDFDETSVIVSVVDCSSIETPDEPEEFDFLVYQDPQTDVLKVRVSGYQSVNVNNMSIFDITGKHVFSIDFEEEDESIVVKEIDTSSFSRGIYIIRLIYDDKALVKKIPIR</sequence>
<proteinExistence type="predicted"/>
<dbReference type="Proteomes" id="UP001500736">
    <property type="component" value="Unassembled WGS sequence"/>
</dbReference>
<dbReference type="Pfam" id="PF18962">
    <property type="entry name" value="Por_Secre_tail"/>
    <property type="match status" value="1"/>
</dbReference>
<evidence type="ECO:0000259" key="3">
    <source>
        <dbReference type="Pfam" id="PF18962"/>
    </source>
</evidence>
<feature type="chain" id="PRO_5047159887" description="Secretion system C-terminal sorting domain-containing protein" evidence="2">
    <location>
        <begin position="20"/>
        <end position="1352"/>
    </location>
</feature>
<evidence type="ECO:0000256" key="2">
    <source>
        <dbReference type="SAM" id="SignalP"/>
    </source>
</evidence>
<comment type="caution">
    <text evidence="4">The sequence shown here is derived from an EMBL/GenBank/DDBJ whole genome shotgun (WGS) entry which is preliminary data.</text>
</comment>
<keyword evidence="5" id="KW-1185">Reference proteome</keyword>
<feature type="domain" description="Secretion system C-terminal sorting" evidence="3">
    <location>
        <begin position="1274"/>
        <end position="1350"/>
    </location>
</feature>
<protein>
    <recommendedName>
        <fullName evidence="3">Secretion system C-terminal sorting domain-containing protein</fullName>
    </recommendedName>
</protein>
<evidence type="ECO:0000313" key="5">
    <source>
        <dbReference type="Proteomes" id="UP001500736"/>
    </source>
</evidence>